<dbReference type="EMBL" id="SNRW01029149">
    <property type="protein sequence ID" value="KAA6358933.1"/>
    <property type="molecule type" value="Genomic_DNA"/>
</dbReference>
<dbReference type="AlphaFoldDB" id="A0A5J4TMD4"/>
<gene>
    <name evidence="2" type="ORF">EZS28_045538</name>
</gene>
<feature type="region of interest" description="Disordered" evidence="1">
    <location>
        <begin position="1"/>
        <end position="20"/>
    </location>
</feature>
<name>A0A5J4TMD4_9EUKA</name>
<evidence type="ECO:0000313" key="3">
    <source>
        <dbReference type="Proteomes" id="UP000324800"/>
    </source>
</evidence>
<evidence type="ECO:0000313" key="2">
    <source>
        <dbReference type="EMBL" id="KAA6358933.1"/>
    </source>
</evidence>
<comment type="caution">
    <text evidence="2">The sequence shown here is derived from an EMBL/GenBank/DDBJ whole genome shotgun (WGS) entry which is preliminary data.</text>
</comment>
<evidence type="ECO:0000256" key="1">
    <source>
        <dbReference type="SAM" id="MobiDB-lite"/>
    </source>
</evidence>
<organism evidence="2 3">
    <name type="scientific">Streblomastix strix</name>
    <dbReference type="NCBI Taxonomy" id="222440"/>
    <lineage>
        <taxon>Eukaryota</taxon>
        <taxon>Metamonada</taxon>
        <taxon>Preaxostyla</taxon>
        <taxon>Oxymonadida</taxon>
        <taxon>Streblomastigidae</taxon>
        <taxon>Streblomastix</taxon>
    </lineage>
</organism>
<reference evidence="2 3" key="1">
    <citation type="submission" date="2019-03" db="EMBL/GenBank/DDBJ databases">
        <title>Single cell metagenomics reveals metabolic interactions within the superorganism composed of flagellate Streblomastix strix and complex community of Bacteroidetes bacteria on its surface.</title>
        <authorList>
            <person name="Treitli S.C."/>
            <person name="Kolisko M."/>
            <person name="Husnik F."/>
            <person name="Keeling P."/>
            <person name="Hampl V."/>
        </authorList>
    </citation>
    <scope>NUCLEOTIDE SEQUENCE [LARGE SCALE GENOMIC DNA]</scope>
    <source>
        <strain evidence="2">ST1C</strain>
    </source>
</reference>
<feature type="non-terminal residue" evidence="2">
    <location>
        <position position="1"/>
    </location>
</feature>
<sequence length="20" mass="2244">REDQTMKQFKGLQKAGIAHG</sequence>
<proteinExistence type="predicted"/>
<accession>A0A5J4TMD4</accession>
<protein>
    <submittedName>
        <fullName evidence="2">Uncharacterized protein</fullName>
    </submittedName>
</protein>
<dbReference type="Proteomes" id="UP000324800">
    <property type="component" value="Unassembled WGS sequence"/>
</dbReference>